<evidence type="ECO:0000256" key="7">
    <source>
        <dbReference type="ARBA" id="ARBA00022990"/>
    </source>
</evidence>
<dbReference type="FunFam" id="3.30.70.330:FF:000031">
    <property type="entry name" value="Heterogeneous nuclear ribonucleoprotein h3 isoform"/>
    <property type="match status" value="1"/>
</dbReference>
<feature type="domain" description="RRM" evidence="12">
    <location>
        <begin position="140"/>
        <end position="219"/>
    </location>
</feature>
<keyword evidence="2" id="KW-1017">Isopeptide bond</keyword>
<dbReference type="Pfam" id="PF00076">
    <property type="entry name" value="RRM_1"/>
    <property type="match status" value="2"/>
</dbReference>
<evidence type="ECO:0000313" key="14">
    <source>
        <dbReference type="Proteomes" id="UP000308365"/>
    </source>
</evidence>
<keyword evidence="5" id="KW-0832">Ubl conjugation</keyword>
<dbReference type="PANTHER" id="PTHR13976">
    <property type="entry name" value="HETEROGENEOUS NUCLEAR RIBONUCLEOPROTEIN-RELATED"/>
    <property type="match status" value="1"/>
</dbReference>
<dbReference type="CDD" id="cd12729">
    <property type="entry name" value="RRM1_hnRNPH_hnRNPH2_hnRNPF"/>
    <property type="match status" value="1"/>
</dbReference>
<reference evidence="14" key="1">
    <citation type="journal article" date="2019" name="IScience">
        <title>Narwhal Genome Reveals Long-Term Low Genetic Diversity despite Current Large Abundance Size.</title>
        <authorList>
            <person name="Westbury M.V."/>
            <person name="Petersen B."/>
            <person name="Garde E."/>
            <person name="Heide-Jorgensen M.P."/>
            <person name="Lorenzen E.D."/>
        </authorList>
    </citation>
    <scope>NUCLEOTIDE SEQUENCE [LARGE SCALE GENOMIC DNA]</scope>
</reference>
<feature type="compositionally biased region" description="Basic and acidic residues" evidence="11">
    <location>
        <begin position="543"/>
        <end position="560"/>
    </location>
</feature>
<evidence type="ECO:0000256" key="5">
    <source>
        <dbReference type="ARBA" id="ARBA00022843"/>
    </source>
</evidence>
<dbReference type="CDD" id="cd12506">
    <property type="entry name" value="RRM3_hnRNPH_CRSF1_like"/>
    <property type="match status" value="1"/>
</dbReference>
<feature type="compositionally biased region" description="Polar residues" evidence="11">
    <location>
        <begin position="51"/>
        <end position="63"/>
    </location>
</feature>
<gene>
    <name evidence="13" type="ORF">EI555_002474</name>
</gene>
<evidence type="ECO:0000313" key="13">
    <source>
        <dbReference type="EMBL" id="TKC37144.1"/>
    </source>
</evidence>
<dbReference type="Proteomes" id="UP000308365">
    <property type="component" value="Unassembled WGS sequence"/>
</dbReference>
<dbReference type="SMART" id="SM00360">
    <property type="entry name" value="RRM"/>
    <property type="match status" value="3"/>
</dbReference>
<proteinExistence type="predicted"/>
<evidence type="ECO:0000256" key="3">
    <source>
        <dbReference type="ARBA" id="ARBA00022553"/>
    </source>
</evidence>
<keyword evidence="8" id="KW-0539">Nucleus</keyword>
<organism evidence="13 14">
    <name type="scientific">Monodon monoceros</name>
    <name type="common">Narwhal</name>
    <name type="synonym">Ceratodon monodon</name>
    <dbReference type="NCBI Taxonomy" id="40151"/>
    <lineage>
        <taxon>Eukaryota</taxon>
        <taxon>Metazoa</taxon>
        <taxon>Chordata</taxon>
        <taxon>Craniata</taxon>
        <taxon>Vertebrata</taxon>
        <taxon>Euteleostomi</taxon>
        <taxon>Mammalia</taxon>
        <taxon>Eutheria</taxon>
        <taxon>Laurasiatheria</taxon>
        <taxon>Artiodactyla</taxon>
        <taxon>Whippomorpha</taxon>
        <taxon>Cetacea</taxon>
        <taxon>Odontoceti</taxon>
        <taxon>Monodontidae</taxon>
        <taxon>Monodon</taxon>
    </lineage>
</organism>
<protein>
    <recommendedName>
        <fullName evidence="12">RRM domain-containing protein</fullName>
    </recommendedName>
</protein>
<dbReference type="InterPro" id="IPR000504">
    <property type="entry name" value="RRM_dom"/>
</dbReference>
<feature type="non-terminal residue" evidence="13">
    <location>
        <position position="1"/>
    </location>
</feature>
<dbReference type="GO" id="GO:0003723">
    <property type="term" value="F:RNA binding"/>
    <property type="evidence" value="ECO:0007669"/>
    <property type="project" value="UniProtKB-UniRule"/>
</dbReference>
<dbReference type="FunFam" id="3.30.70.330:FF:000071">
    <property type="entry name" value="heterogeneous nuclear ribonucleoprotein H isoform X1"/>
    <property type="match status" value="1"/>
</dbReference>
<evidence type="ECO:0000256" key="6">
    <source>
        <dbReference type="ARBA" id="ARBA00022884"/>
    </source>
</evidence>
<evidence type="ECO:0000256" key="11">
    <source>
        <dbReference type="SAM" id="MobiDB-lite"/>
    </source>
</evidence>
<dbReference type="PROSITE" id="PS50102">
    <property type="entry name" value="RRM"/>
    <property type="match status" value="3"/>
</dbReference>
<feature type="domain" description="RRM" evidence="12">
    <location>
        <begin position="418"/>
        <end position="495"/>
    </location>
</feature>
<keyword evidence="4" id="KW-0677">Repeat</keyword>
<keyword evidence="3" id="KW-0597">Phosphoprotein</keyword>
<feature type="domain" description="RRM" evidence="12">
    <location>
        <begin position="240"/>
        <end position="317"/>
    </location>
</feature>
<dbReference type="Pfam" id="PF08080">
    <property type="entry name" value="zf-RNPHF"/>
    <property type="match status" value="1"/>
</dbReference>
<dbReference type="GO" id="GO:1990904">
    <property type="term" value="C:ribonucleoprotein complex"/>
    <property type="evidence" value="ECO:0007669"/>
    <property type="project" value="UniProtKB-KW"/>
</dbReference>
<feature type="region of interest" description="Disordered" evidence="11">
    <location>
        <begin position="535"/>
        <end position="560"/>
    </location>
</feature>
<accession>A0A4U1EL79</accession>
<keyword evidence="9" id="KW-0687">Ribonucleoprotein</keyword>
<dbReference type="InterPro" id="IPR012677">
    <property type="entry name" value="Nucleotide-bd_a/b_plait_sf"/>
</dbReference>
<comment type="caution">
    <text evidence="13">The sequence shown here is derived from an EMBL/GenBank/DDBJ whole genome shotgun (WGS) entry which is preliminary data.</text>
</comment>
<evidence type="ECO:0000256" key="10">
    <source>
        <dbReference type="PROSITE-ProRule" id="PRU00176"/>
    </source>
</evidence>
<dbReference type="FunFam" id="3.30.70.330:FF:000075">
    <property type="entry name" value="Heterogeneous nuclear ribonucleoprotein H1 (H)"/>
    <property type="match status" value="1"/>
</dbReference>
<dbReference type="InterPro" id="IPR050666">
    <property type="entry name" value="ESRP"/>
</dbReference>
<dbReference type="AlphaFoldDB" id="A0A4U1EL79"/>
<dbReference type="GO" id="GO:0005654">
    <property type="term" value="C:nucleoplasm"/>
    <property type="evidence" value="ECO:0007669"/>
    <property type="project" value="UniProtKB-SubCell"/>
</dbReference>
<evidence type="ECO:0000259" key="12">
    <source>
        <dbReference type="PROSITE" id="PS50102"/>
    </source>
</evidence>
<dbReference type="CDD" id="cd12731">
    <property type="entry name" value="RRM2_hnRNPH_hnRNPH2_hnRNPF"/>
    <property type="match status" value="1"/>
</dbReference>
<dbReference type="Gene3D" id="3.30.70.330">
    <property type="match status" value="3"/>
</dbReference>
<evidence type="ECO:0000256" key="4">
    <source>
        <dbReference type="ARBA" id="ARBA00022737"/>
    </source>
</evidence>
<dbReference type="SUPFAM" id="SSF54928">
    <property type="entry name" value="RNA-binding domain, RBD"/>
    <property type="match status" value="3"/>
</dbReference>
<dbReference type="EMBL" id="RWIC01001190">
    <property type="protein sequence ID" value="TKC37144.1"/>
    <property type="molecule type" value="Genomic_DNA"/>
</dbReference>
<feature type="region of interest" description="Disordered" evidence="11">
    <location>
        <begin position="43"/>
        <end position="81"/>
    </location>
</feature>
<dbReference type="InterPro" id="IPR012996">
    <property type="entry name" value="Znf_CHHC"/>
</dbReference>
<evidence type="ECO:0000256" key="2">
    <source>
        <dbReference type="ARBA" id="ARBA00022499"/>
    </source>
</evidence>
<comment type="subcellular location">
    <subcellularLocation>
        <location evidence="1">Nucleus</location>
        <location evidence="1">Nucleoplasm</location>
    </subcellularLocation>
</comment>
<evidence type="ECO:0000256" key="8">
    <source>
        <dbReference type="ARBA" id="ARBA00023242"/>
    </source>
</evidence>
<keyword evidence="6 10" id="KW-0694">RNA-binding</keyword>
<evidence type="ECO:0000256" key="1">
    <source>
        <dbReference type="ARBA" id="ARBA00004642"/>
    </source>
</evidence>
<evidence type="ECO:0000256" key="9">
    <source>
        <dbReference type="ARBA" id="ARBA00023274"/>
    </source>
</evidence>
<keyword evidence="7" id="KW-0007">Acetylation</keyword>
<dbReference type="InterPro" id="IPR035979">
    <property type="entry name" value="RBD_domain_sf"/>
</dbReference>
<sequence>DRLRAPAPPWSLRLSGSVLEVRLRRVFLKKKVLRGTTEVPDVKKSGGVETWSPSHAASASGTQPRAPAFRTPGPGPVVGLADRRLSDRPVEAERTPSPCTASGGIGGPLAVNRACFMKIEIGPAPFSVSMMLGPEGGEGFVVKLRGLPWSCSVEDVQNFLSDCTIHDGVAGVHFIYTREGRQSGEAFVELESEDDVKMALKKDRESMGHRYIEVFKSHRTEMDWVLKHSGPNSADTANDGFVRLRGLPFGCTKEEIIQFFSGLEIVPNGITLPVDPEGKITGEAFVQFASQELAEKALGKHKERIGHRYIEVFKSSQEEVRSYSDPPLKFMSVQRPGPYDRPGTARRYIGIVKQAGLERMRSGAYSAGYGGYEEYSGLSDGYGFTTDLFGRDLSYCLSGMYDQRYGDGEFTVQSTTGHCVHMRGLPYKATENDIYNFFSPLNPVRVHIEIGPDGRVTGEADVEFATHEEAVAAMSKDRANMQHRYIELFLNSTTGSSNGAYSSQMMQGIGVSTPSTYSGLESQSAELIFTFSNATHSHQHPPVSKEERDMHPTPQDEKAGSEAAFGRMTLRRVRATPFLGLRAPALLPSSCRRMRRSGIWRLANGVRLQDEQAAQVGELFPQPHPVHAGAFQHYRLLCEEHRCILKVINFPEERAQTRHCVLMEFISQCEGALPEDVTLFPLTLRTRQGHRTIQQHADLHGFLKHRGRTLDPEIPGLTHGIAAVKLQACVGVGI</sequence>
<name>A0A4U1EL79_MONMO</name>